<evidence type="ECO:0000313" key="10">
    <source>
        <dbReference type="EMBL" id="KIM36036.1"/>
    </source>
</evidence>
<reference evidence="10 11" key="1">
    <citation type="submission" date="2014-04" db="EMBL/GenBank/DDBJ databases">
        <authorList>
            <consortium name="DOE Joint Genome Institute"/>
            <person name="Kuo A."/>
            <person name="Gay G."/>
            <person name="Dore J."/>
            <person name="Kohler A."/>
            <person name="Nagy L.G."/>
            <person name="Floudas D."/>
            <person name="Copeland A."/>
            <person name="Barry K.W."/>
            <person name="Cichocki N."/>
            <person name="Veneault-Fourrey C."/>
            <person name="LaButti K."/>
            <person name="Lindquist E.A."/>
            <person name="Lipzen A."/>
            <person name="Lundell T."/>
            <person name="Morin E."/>
            <person name="Murat C."/>
            <person name="Sun H."/>
            <person name="Tunlid A."/>
            <person name="Henrissat B."/>
            <person name="Grigoriev I.V."/>
            <person name="Hibbett D.S."/>
            <person name="Martin F."/>
            <person name="Nordberg H.P."/>
            <person name="Cantor M.N."/>
            <person name="Hua S.X."/>
        </authorList>
    </citation>
    <scope>NUCLEOTIDE SEQUENCE [LARGE SCALE GENOMIC DNA]</scope>
    <source>
        <strain evidence="11">h7</strain>
    </source>
</reference>
<keyword evidence="7" id="KW-0496">Mitochondrion</keyword>
<dbReference type="AlphaFoldDB" id="A0A0C3BX43"/>
<dbReference type="InterPro" id="IPR006808">
    <property type="entry name" value="ATP_synth_F0_gsu_mt"/>
</dbReference>
<dbReference type="OrthoDB" id="437at2759"/>
<evidence type="ECO:0000256" key="9">
    <source>
        <dbReference type="ARBA" id="ARBA00023310"/>
    </source>
</evidence>
<evidence type="ECO:0000256" key="2">
    <source>
        <dbReference type="ARBA" id="ARBA00005699"/>
    </source>
</evidence>
<keyword evidence="11" id="KW-1185">Reference proteome</keyword>
<sequence length="200" mass="22361">MPHVKDVDFLFPIITAVYLARLSHSPSYVKKGDRRPAKSASSFVRRSVARQAFLNQQRAAAGRRFQSSTPEQKAQDALATAKNYAGKFFEATKKFLGPVGDKAGQLLGSYKQPLLYNLSVTKELFKQIYVQEGMKPPTLDAYRAAYTSLWTQVKNPGFVREIVRSGELGRVGIYGLQAYGIFKIGEIFGRRSLVGYKINN</sequence>
<dbReference type="GO" id="GO:0015986">
    <property type="term" value="P:proton motive force-driven ATP synthesis"/>
    <property type="evidence" value="ECO:0007669"/>
    <property type="project" value="InterPro"/>
</dbReference>
<comment type="subcellular location">
    <subcellularLocation>
        <location evidence="1">Mitochondrion membrane</location>
    </subcellularLocation>
</comment>
<dbReference type="GO" id="GO:0015078">
    <property type="term" value="F:proton transmembrane transporter activity"/>
    <property type="evidence" value="ECO:0007669"/>
    <property type="project" value="InterPro"/>
</dbReference>
<keyword evidence="9" id="KW-0066">ATP synthesis</keyword>
<gene>
    <name evidence="10" type="ORF">M413DRAFT_32066</name>
</gene>
<evidence type="ECO:0000313" key="11">
    <source>
        <dbReference type="Proteomes" id="UP000053424"/>
    </source>
</evidence>
<dbReference type="EMBL" id="KN831810">
    <property type="protein sequence ID" value="KIM36036.1"/>
    <property type="molecule type" value="Genomic_DNA"/>
</dbReference>
<dbReference type="GO" id="GO:0045259">
    <property type="term" value="C:proton-transporting ATP synthase complex"/>
    <property type="evidence" value="ECO:0007669"/>
    <property type="project" value="UniProtKB-KW"/>
</dbReference>
<dbReference type="Proteomes" id="UP000053424">
    <property type="component" value="Unassembled WGS sequence"/>
</dbReference>
<keyword evidence="4" id="KW-0138">CF(0)</keyword>
<keyword evidence="5" id="KW-0375">Hydrogen ion transport</keyword>
<organism evidence="10 11">
    <name type="scientific">Hebeloma cylindrosporum</name>
    <dbReference type="NCBI Taxonomy" id="76867"/>
    <lineage>
        <taxon>Eukaryota</taxon>
        <taxon>Fungi</taxon>
        <taxon>Dikarya</taxon>
        <taxon>Basidiomycota</taxon>
        <taxon>Agaricomycotina</taxon>
        <taxon>Agaricomycetes</taxon>
        <taxon>Agaricomycetidae</taxon>
        <taxon>Agaricales</taxon>
        <taxon>Agaricineae</taxon>
        <taxon>Hymenogastraceae</taxon>
        <taxon>Hebeloma</taxon>
    </lineage>
</organism>
<dbReference type="GO" id="GO:0031966">
    <property type="term" value="C:mitochondrial membrane"/>
    <property type="evidence" value="ECO:0007669"/>
    <property type="project" value="UniProtKB-SubCell"/>
</dbReference>
<evidence type="ECO:0000256" key="5">
    <source>
        <dbReference type="ARBA" id="ARBA00022781"/>
    </source>
</evidence>
<comment type="similarity">
    <text evidence="2">Belongs to the ATPase g subunit family.</text>
</comment>
<evidence type="ECO:0000256" key="1">
    <source>
        <dbReference type="ARBA" id="ARBA00004325"/>
    </source>
</evidence>
<keyword evidence="3" id="KW-0813">Transport</keyword>
<name>A0A0C3BX43_HEBCY</name>
<protein>
    <recommendedName>
        <fullName evidence="12">ATP synthase subunit G ATP20</fullName>
    </recommendedName>
</protein>
<evidence type="ECO:0008006" key="12">
    <source>
        <dbReference type="Google" id="ProtNLM"/>
    </source>
</evidence>
<dbReference type="HOGENOM" id="CLU_118199_0_0_1"/>
<dbReference type="Pfam" id="PF04718">
    <property type="entry name" value="ATP-synt_G"/>
    <property type="match status" value="1"/>
</dbReference>
<keyword evidence="8" id="KW-0472">Membrane</keyword>
<accession>A0A0C3BX43</accession>
<evidence type="ECO:0000256" key="7">
    <source>
        <dbReference type="ARBA" id="ARBA00023128"/>
    </source>
</evidence>
<proteinExistence type="inferred from homology"/>
<keyword evidence="6" id="KW-0406">Ion transport</keyword>
<evidence type="ECO:0000256" key="4">
    <source>
        <dbReference type="ARBA" id="ARBA00022547"/>
    </source>
</evidence>
<dbReference type="STRING" id="686832.A0A0C3BX43"/>
<evidence type="ECO:0000256" key="8">
    <source>
        <dbReference type="ARBA" id="ARBA00023136"/>
    </source>
</evidence>
<evidence type="ECO:0000256" key="6">
    <source>
        <dbReference type="ARBA" id="ARBA00023065"/>
    </source>
</evidence>
<evidence type="ECO:0000256" key="3">
    <source>
        <dbReference type="ARBA" id="ARBA00022448"/>
    </source>
</evidence>
<reference evidence="11" key="2">
    <citation type="submission" date="2015-01" db="EMBL/GenBank/DDBJ databases">
        <title>Evolutionary Origins and Diversification of the Mycorrhizal Mutualists.</title>
        <authorList>
            <consortium name="DOE Joint Genome Institute"/>
            <consortium name="Mycorrhizal Genomics Consortium"/>
            <person name="Kohler A."/>
            <person name="Kuo A."/>
            <person name="Nagy L.G."/>
            <person name="Floudas D."/>
            <person name="Copeland A."/>
            <person name="Barry K.W."/>
            <person name="Cichocki N."/>
            <person name="Veneault-Fourrey C."/>
            <person name="LaButti K."/>
            <person name="Lindquist E.A."/>
            <person name="Lipzen A."/>
            <person name="Lundell T."/>
            <person name="Morin E."/>
            <person name="Murat C."/>
            <person name="Riley R."/>
            <person name="Ohm R."/>
            <person name="Sun H."/>
            <person name="Tunlid A."/>
            <person name="Henrissat B."/>
            <person name="Grigoriev I.V."/>
            <person name="Hibbett D.S."/>
            <person name="Martin F."/>
        </authorList>
    </citation>
    <scope>NUCLEOTIDE SEQUENCE [LARGE SCALE GENOMIC DNA]</scope>
    <source>
        <strain evidence="11">h7</strain>
    </source>
</reference>